<dbReference type="AlphaFoldDB" id="A0A1G5RIK5"/>
<sequence length="139" mass="16311">MDSSDYPDYVNSVSEFIPDEALQFMRASWHYDHSDKRCPHDSRIKNLSILEESLGDFRVNNIHISLLGAYENTIELFYSNVFTYSIEKKKCEWPDDDYSHGDWLIDEILLSSDNFLMHEIIFTDAIINIKCKNISYSIV</sequence>
<reference evidence="2" key="1">
    <citation type="submission" date="2016-10" db="EMBL/GenBank/DDBJ databases">
        <authorList>
            <person name="Varghese N."/>
            <person name="Submissions S."/>
        </authorList>
    </citation>
    <scope>NUCLEOTIDE SEQUENCE [LARGE SCALE GENOMIC DNA]</scope>
    <source>
        <strain evidence="2">ATCC 29999</strain>
    </source>
</reference>
<gene>
    <name evidence="1" type="ORF">SAMN02982990_04477</name>
</gene>
<accession>A0A1G5RIK5</accession>
<name>A0A1G5RIK5_PHOLU</name>
<evidence type="ECO:0000313" key="2">
    <source>
        <dbReference type="Proteomes" id="UP000183223"/>
    </source>
</evidence>
<protein>
    <submittedName>
        <fullName evidence="1">Uncharacterized protein</fullName>
    </submittedName>
</protein>
<organism evidence="1 2">
    <name type="scientific">Photorhabdus luminescens</name>
    <name type="common">Xenorhabdus luminescens</name>
    <dbReference type="NCBI Taxonomy" id="29488"/>
    <lineage>
        <taxon>Bacteria</taxon>
        <taxon>Pseudomonadati</taxon>
        <taxon>Pseudomonadota</taxon>
        <taxon>Gammaproteobacteria</taxon>
        <taxon>Enterobacterales</taxon>
        <taxon>Morganellaceae</taxon>
        <taxon>Photorhabdus</taxon>
    </lineage>
</organism>
<proteinExistence type="predicted"/>
<keyword evidence="2" id="KW-1185">Reference proteome</keyword>
<dbReference type="Proteomes" id="UP000183223">
    <property type="component" value="Unassembled WGS sequence"/>
</dbReference>
<evidence type="ECO:0000313" key="1">
    <source>
        <dbReference type="EMBL" id="SCZ73935.1"/>
    </source>
</evidence>
<dbReference type="EMBL" id="FMWJ01000043">
    <property type="protein sequence ID" value="SCZ73935.1"/>
    <property type="molecule type" value="Genomic_DNA"/>
</dbReference>